<evidence type="ECO:0000256" key="2">
    <source>
        <dbReference type="ARBA" id="ARBA00023015"/>
    </source>
</evidence>
<dbReference type="InterPro" id="IPR006447">
    <property type="entry name" value="Myb_dom_plants"/>
</dbReference>
<comment type="subcellular location">
    <subcellularLocation>
        <location evidence="1">Nucleus</location>
    </subcellularLocation>
</comment>
<dbReference type="InterPro" id="IPR009057">
    <property type="entry name" value="Homeodomain-like_sf"/>
</dbReference>
<organism evidence="6 7">
    <name type="scientific">Vigna angularis var. angularis</name>
    <dbReference type="NCBI Taxonomy" id="157739"/>
    <lineage>
        <taxon>Eukaryota</taxon>
        <taxon>Viridiplantae</taxon>
        <taxon>Streptophyta</taxon>
        <taxon>Embryophyta</taxon>
        <taxon>Tracheophyta</taxon>
        <taxon>Spermatophyta</taxon>
        <taxon>Magnoliopsida</taxon>
        <taxon>eudicotyledons</taxon>
        <taxon>Gunneridae</taxon>
        <taxon>Pentapetalae</taxon>
        <taxon>rosids</taxon>
        <taxon>fabids</taxon>
        <taxon>Fabales</taxon>
        <taxon>Fabaceae</taxon>
        <taxon>Papilionoideae</taxon>
        <taxon>50 kb inversion clade</taxon>
        <taxon>NPAAA clade</taxon>
        <taxon>indigoferoid/millettioid clade</taxon>
        <taxon>Phaseoleae</taxon>
        <taxon>Vigna</taxon>
    </lineage>
</organism>
<sequence length="171" mass="20241">MSEFGENSCKEISKAIEANSIMFDQWSVDVKRQEEPYNLQGRSFPQQNLFDYPLKQHNANMTNDESALIPLPNNPSNIKSQNGDPPVQRRQCKPRTRWRLEEHMLFLIGLEMYGMSWKMISKDIVRTKTPSQIASHAQKYFERDLMLQELRWMKPNDKRLTEVNEKNKFSM</sequence>
<dbReference type="SMART" id="SM00717">
    <property type="entry name" value="SANT"/>
    <property type="match status" value="1"/>
</dbReference>
<dbReference type="NCBIfam" id="TIGR01557">
    <property type="entry name" value="myb_SHAQKYF"/>
    <property type="match status" value="1"/>
</dbReference>
<dbReference type="AlphaFoldDB" id="A0A0S3TAR2"/>
<keyword evidence="7" id="KW-1185">Reference proteome</keyword>
<dbReference type="InterPro" id="IPR001005">
    <property type="entry name" value="SANT/Myb"/>
</dbReference>
<dbReference type="Proteomes" id="UP000291084">
    <property type="component" value="Chromosome 11"/>
</dbReference>
<evidence type="ECO:0000256" key="3">
    <source>
        <dbReference type="ARBA" id="ARBA00023163"/>
    </source>
</evidence>
<evidence type="ECO:0000256" key="4">
    <source>
        <dbReference type="ARBA" id="ARBA00023242"/>
    </source>
</evidence>
<evidence type="ECO:0000259" key="5">
    <source>
        <dbReference type="PROSITE" id="PS51294"/>
    </source>
</evidence>
<name>A0A0S3TAR2_PHAAN</name>
<proteinExistence type="predicted"/>
<dbReference type="PROSITE" id="PS51294">
    <property type="entry name" value="HTH_MYB"/>
    <property type="match status" value="1"/>
</dbReference>
<protein>
    <recommendedName>
        <fullName evidence="5">HTH myb-type domain-containing protein</fullName>
    </recommendedName>
</protein>
<dbReference type="OrthoDB" id="1434370at2759"/>
<evidence type="ECO:0000313" key="6">
    <source>
        <dbReference type="EMBL" id="BAU02167.1"/>
    </source>
</evidence>
<dbReference type="EMBL" id="AP015044">
    <property type="protein sequence ID" value="BAU02167.1"/>
    <property type="molecule type" value="Genomic_DNA"/>
</dbReference>
<feature type="domain" description="HTH myb-type" evidence="5">
    <location>
        <begin position="90"/>
        <end position="145"/>
    </location>
</feature>
<reference evidence="6 7" key="1">
    <citation type="journal article" date="2015" name="Sci. Rep.">
        <title>The power of single molecule real-time sequencing technology in the de novo assembly of a eukaryotic genome.</title>
        <authorList>
            <person name="Sakai H."/>
            <person name="Naito K."/>
            <person name="Ogiso-Tanaka E."/>
            <person name="Takahashi Y."/>
            <person name="Iseki K."/>
            <person name="Muto C."/>
            <person name="Satou K."/>
            <person name="Teruya K."/>
            <person name="Shiroma A."/>
            <person name="Shimoji M."/>
            <person name="Hirano T."/>
            <person name="Itoh T."/>
            <person name="Kaga A."/>
            <person name="Tomooka N."/>
        </authorList>
    </citation>
    <scope>NUCLEOTIDE SEQUENCE [LARGE SCALE GENOMIC DNA]</scope>
    <source>
        <strain evidence="7">cv. Shumari</strain>
    </source>
</reference>
<evidence type="ECO:0000256" key="1">
    <source>
        <dbReference type="ARBA" id="ARBA00004123"/>
    </source>
</evidence>
<dbReference type="CDD" id="cd00167">
    <property type="entry name" value="SANT"/>
    <property type="match status" value="1"/>
</dbReference>
<dbReference type="GO" id="GO:0005634">
    <property type="term" value="C:nucleus"/>
    <property type="evidence" value="ECO:0007669"/>
    <property type="project" value="UniProtKB-SubCell"/>
</dbReference>
<keyword evidence="3" id="KW-0804">Transcription</keyword>
<keyword evidence="2" id="KW-0805">Transcription regulation</keyword>
<dbReference type="GO" id="GO:0003677">
    <property type="term" value="F:DNA binding"/>
    <property type="evidence" value="ECO:0007669"/>
    <property type="project" value="InterPro"/>
</dbReference>
<keyword evidence="4" id="KW-0539">Nucleus</keyword>
<dbReference type="SUPFAM" id="SSF46689">
    <property type="entry name" value="Homeodomain-like"/>
    <property type="match status" value="1"/>
</dbReference>
<accession>A0A0S3TAR2</accession>
<dbReference type="PANTHER" id="PTHR44042:SF15">
    <property type="entry name" value="DUPLICATED HOMEODOMAIN-LIKE SUPERFAMILY PROTEIN"/>
    <property type="match status" value="1"/>
</dbReference>
<dbReference type="Gene3D" id="1.10.10.60">
    <property type="entry name" value="Homeodomain-like"/>
    <property type="match status" value="1"/>
</dbReference>
<dbReference type="Pfam" id="PF00249">
    <property type="entry name" value="Myb_DNA-binding"/>
    <property type="match status" value="1"/>
</dbReference>
<dbReference type="InterPro" id="IPR017930">
    <property type="entry name" value="Myb_dom"/>
</dbReference>
<gene>
    <name evidence="6" type="primary">Vigan.11G161500</name>
    <name evidence="6" type="ORF">VIGAN_11161500</name>
</gene>
<dbReference type="PANTHER" id="PTHR44042">
    <property type="entry name" value="DUPLICATED HOMEODOMAIN-LIKE SUPERFAMILY PROTEIN-RELATED"/>
    <property type="match status" value="1"/>
</dbReference>
<evidence type="ECO:0000313" key="7">
    <source>
        <dbReference type="Proteomes" id="UP000291084"/>
    </source>
</evidence>